<evidence type="ECO:0000313" key="3">
    <source>
        <dbReference type="Proteomes" id="UP000197535"/>
    </source>
</evidence>
<organism evidence="2 3">
    <name type="scientific">Noviherbaspirillum denitrificans</name>
    <dbReference type="NCBI Taxonomy" id="1968433"/>
    <lineage>
        <taxon>Bacteria</taxon>
        <taxon>Pseudomonadati</taxon>
        <taxon>Pseudomonadota</taxon>
        <taxon>Betaproteobacteria</taxon>
        <taxon>Burkholderiales</taxon>
        <taxon>Oxalobacteraceae</taxon>
        <taxon>Noviherbaspirillum</taxon>
    </lineage>
</organism>
<dbReference type="AlphaFoldDB" id="A0A254TER0"/>
<protein>
    <recommendedName>
        <fullName evidence="4">Glutelin</fullName>
    </recommendedName>
</protein>
<evidence type="ECO:0008006" key="4">
    <source>
        <dbReference type="Google" id="ProtNLM"/>
    </source>
</evidence>
<gene>
    <name evidence="2" type="ORF">AYR66_10170</name>
</gene>
<name>A0A254TER0_9BURK</name>
<keyword evidence="1" id="KW-0732">Signal</keyword>
<reference evidence="2 3" key="1">
    <citation type="submission" date="2016-02" db="EMBL/GenBank/DDBJ databases">
        <authorList>
            <person name="Wen L."/>
            <person name="He K."/>
            <person name="Yang H."/>
        </authorList>
    </citation>
    <scope>NUCLEOTIDE SEQUENCE [LARGE SCALE GENOMIC DNA]</scope>
    <source>
        <strain evidence="2 3">TSA40</strain>
    </source>
</reference>
<dbReference type="Proteomes" id="UP000197535">
    <property type="component" value="Unassembled WGS sequence"/>
</dbReference>
<dbReference type="EMBL" id="LSTO01000001">
    <property type="protein sequence ID" value="OWW19812.1"/>
    <property type="molecule type" value="Genomic_DNA"/>
</dbReference>
<comment type="caution">
    <text evidence="2">The sequence shown here is derived from an EMBL/GenBank/DDBJ whole genome shotgun (WGS) entry which is preliminary data.</text>
</comment>
<accession>A0A254TER0</accession>
<proteinExistence type="predicted"/>
<dbReference type="RefSeq" id="WP_088706720.1">
    <property type="nucleotide sequence ID" value="NZ_LSTO01000001.1"/>
</dbReference>
<evidence type="ECO:0000313" key="2">
    <source>
        <dbReference type="EMBL" id="OWW19812.1"/>
    </source>
</evidence>
<feature type="signal peptide" evidence="1">
    <location>
        <begin position="1"/>
        <end position="23"/>
    </location>
</feature>
<evidence type="ECO:0000256" key="1">
    <source>
        <dbReference type="SAM" id="SignalP"/>
    </source>
</evidence>
<keyword evidence="3" id="KW-1185">Reference proteome</keyword>
<feature type="chain" id="PRO_5012061151" description="Glutelin" evidence="1">
    <location>
        <begin position="24"/>
        <end position="117"/>
    </location>
</feature>
<sequence length="117" mass="13035">MNTKFAVATGLVLAWLAAMPAHAGGRVQWSVTVGSPGYVVPAPGVVVSPQPYYSYGPPPAAFAPPPVVYVQPAYPTYPPPVLYVDPYGRPMPQHRHRHRHDWDGWDDGNRGRWDYRR</sequence>